<sequence>MSVINGTVLEVNRPGAYTSHQHNGKAVVDYCVVSNDMLNAVKHMRVYGNPKQVEDRWSDHSMLSISKASAVKEQVKMAIKIQPLHEPTDVLYNKILASALSGEEALKQYYGNFYYANDPVTVYTDGSCLGGGTNFAQAGAGICYGLDSKRNQKRAASTRFVWVKGHSGNQNNDETNNLAKRGATMDLPGNYRPLKEAPWTCNTSCLVPLEGDKVSTALPKDVGGERKAGVDNVRQGEVSHRERSKVAKIQEDNLKKLQNCKNIAHFRSLYINCMDGKAKEMEVTME</sequence>
<name>A0ACC1TXY5_9AGAR</name>
<organism evidence="1 2">
    <name type="scientific">Lentinula aff. lateritia</name>
    <dbReference type="NCBI Taxonomy" id="2804960"/>
    <lineage>
        <taxon>Eukaryota</taxon>
        <taxon>Fungi</taxon>
        <taxon>Dikarya</taxon>
        <taxon>Basidiomycota</taxon>
        <taxon>Agaricomycotina</taxon>
        <taxon>Agaricomycetes</taxon>
        <taxon>Agaricomycetidae</taxon>
        <taxon>Agaricales</taxon>
        <taxon>Marasmiineae</taxon>
        <taxon>Omphalotaceae</taxon>
        <taxon>Lentinula</taxon>
    </lineage>
</organism>
<proteinExistence type="predicted"/>
<reference evidence="1" key="1">
    <citation type="submission" date="2022-09" db="EMBL/GenBank/DDBJ databases">
        <title>A Global Phylogenomic Analysis of the Shiitake Genus Lentinula.</title>
        <authorList>
            <consortium name="DOE Joint Genome Institute"/>
            <person name="Sierra-Patev S."/>
            <person name="Min B."/>
            <person name="Naranjo-Ortiz M."/>
            <person name="Looney B."/>
            <person name="Konkel Z."/>
            <person name="Slot J.C."/>
            <person name="Sakamoto Y."/>
            <person name="Steenwyk J.L."/>
            <person name="Rokas A."/>
            <person name="Carro J."/>
            <person name="Camarero S."/>
            <person name="Ferreira P."/>
            <person name="Molpeceres G."/>
            <person name="Ruiz-Duenas F.J."/>
            <person name="Serrano A."/>
            <person name="Henrissat B."/>
            <person name="Drula E."/>
            <person name="Hughes K.W."/>
            <person name="Mata J.L."/>
            <person name="Ishikawa N.K."/>
            <person name="Vargas-Isla R."/>
            <person name="Ushijima S."/>
            <person name="Smith C.A."/>
            <person name="Ahrendt S."/>
            <person name="Andreopoulos W."/>
            <person name="He G."/>
            <person name="Labutti K."/>
            <person name="Lipzen A."/>
            <person name="Ng V."/>
            <person name="Riley R."/>
            <person name="Sandor L."/>
            <person name="Barry K."/>
            <person name="Martinez A.T."/>
            <person name="Xiao Y."/>
            <person name="Gibbons J.G."/>
            <person name="Terashima K."/>
            <person name="Grigoriev I.V."/>
            <person name="Hibbett D.S."/>
        </authorList>
    </citation>
    <scope>NUCLEOTIDE SEQUENCE</scope>
    <source>
        <strain evidence="1">TMI1499</strain>
    </source>
</reference>
<evidence type="ECO:0000313" key="2">
    <source>
        <dbReference type="Proteomes" id="UP001163835"/>
    </source>
</evidence>
<evidence type="ECO:0000313" key="1">
    <source>
        <dbReference type="EMBL" id="KAJ3809592.1"/>
    </source>
</evidence>
<accession>A0ACC1TXY5</accession>
<dbReference type="Proteomes" id="UP001163835">
    <property type="component" value="Unassembled WGS sequence"/>
</dbReference>
<protein>
    <submittedName>
        <fullName evidence="1">Uncharacterized protein</fullName>
    </submittedName>
</protein>
<keyword evidence="2" id="KW-1185">Reference proteome</keyword>
<dbReference type="EMBL" id="MU795149">
    <property type="protein sequence ID" value="KAJ3809592.1"/>
    <property type="molecule type" value="Genomic_DNA"/>
</dbReference>
<gene>
    <name evidence="1" type="ORF">F5876DRAFT_66348</name>
</gene>
<comment type="caution">
    <text evidence="1">The sequence shown here is derived from an EMBL/GenBank/DDBJ whole genome shotgun (WGS) entry which is preliminary data.</text>
</comment>